<organism evidence="1 2">
    <name type="scientific">Rhodopirellula sallentina SM41</name>
    <dbReference type="NCBI Taxonomy" id="1263870"/>
    <lineage>
        <taxon>Bacteria</taxon>
        <taxon>Pseudomonadati</taxon>
        <taxon>Planctomycetota</taxon>
        <taxon>Planctomycetia</taxon>
        <taxon>Pirellulales</taxon>
        <taxon>Pirellulaceae</taxon>
        <taxon>Rhodopirellula</taxon>
    </lineage>
</organism>
<dbReference type="AlphaFoldDB" id="M5U575"/>
<reference evidence="1 2" key="1">
    <citation type="journal article" date="2013" name="Mar. Genomics">
        <title>Expression of sulfatases in Rhodopirellula baltica and the diversity of sulfatases in the genus Rhodopirellula.</title>
        <authorList>
            <person name="Wegner C.E."/>
            <person name="Richter-Heitmann T."/>
            <person name="Klindworth A."/>
            <person name="Klockow C."/>
            <person name="Richter M."/>
            <person name="Achstetter T."/>
            <person name="Glockner F.O."/>
            <person name="Harder J."/>
        </authorList>
    </citation>
    <scope>NUCLEOTIDE SEQUENCE [LARGE SCALE GENOMIC DNA]</scope>
    <source>
        <strain evidence="1 2">SM41</strain>
    </source>
</reference>
<name>M5U575_9BACT</name>
<sequence length="41" mass="4590">MQSLEALPKDQVRHLVITLEISGEHRCPTRGYLAGITCSEH</sequence>
<protein>
    <submittedName>
        <fullName evidence="1">Uncharacterized protein</fullName>
    </submittedName>
</protein>
<proteinExistence type="predicted"/>
<dbReference type="Proteomes" id="UP000011885">
    <property type="component" value="Unassembled WGS sequence"/>
</dbReference>
<keyword evidence="2" id="KW-1185">Reference proteome</keyword>
<dbReference type="EMBL" id="ANOH01000392">
    <property type="protein sequence ID" value="EMI53011.1"/>
    <property type="molecule type" value="Genomic_DNA"/>
</dbReference>
<evidence type="ECO:0000313" key="1">
    <source>
        <dbReference type="EMBL" id="EMI53011.1"/>
    </source>
</evidence>
<evidence type="ECO:0000313" key="2">
    <source>
        <dbReference type="Proteomes" id="UP000011885"/>
    </source>
</evidence>
<gene>
    <name evidence="1" type="ORF">RSSM_05565</name>
</gene>
<comment type="caution">
    <text evidence="1">The sequence shown here is derived from an EMBL/GenBank/DDBJ whole genome shotgun (WGS) entry which is preliminary data.</text>
</comment>
<accession>M5U575</accession>